<feature type="domain" description="Lactate/malate dehydrogenase N-terminal" evidence="13">
    <location>
        <begin position="3"/>
        <end position="147"/>
    </location>
</feature>
<feature type="binding site" evidence="10">
    <location>
        <position position="95"/>
    </location>
    <ligand>
        <name>NAD(+)</name>
        <dbReference type="ChEBI" id="CHEBI:57540"/>
    </ligand>
</feature>
<keyword evidence="16" id="KW-1185">Reference proteome</keyword>
<dbReference type="AlphaFoldDB" id="A0AAD7MST2"/>
<feature type="domain" description="Lactate/malate dehydrogenase C-terminal" evidence="14">
    <location>
        <begin position="149"/>
        <end position="342"/>
    </location>
</feature>
<dbReference type="FunFam" id="3.40.50.720:FF:000013">
    <property type="entry name" value="Malate dehydrogenase"/>
    <property type="match status" value="1"/>
</dbReference>
<dbReference type="PIRSF" id="PIRSF000102">
    <property type="entry name" value="Lac_mal_DH"/>
    <property type="match status" value="1"/>
</dbReference>
<evidence type="ECO:0000313" key="16">
    <source>
        <dbReference type="Proteomes" id="UP001215280"/>
    </source>
</evidence>
<dbReference type="InterPro" id="IPR022383">
    <property type="entry name" value="Lactate/malate_DH_C"/>
</dbReference>
<dbReference type="Gene3D" id="3.90.110.10">
    <property type="entry name" value="Lactate dehydrogenase/glycoside hydrolase, family 4, C-terminal"/>
    <property type="match status" value="1"/>
</dbReference>
<evidence type="ECO:0000259" key="13">
    <source>
        <dbReference type="Pfam" id="PF00056"/>
    </source>
</evidence>
<comment type="catalytic activity">
    <reaction evidence="7 12">
        <text>(S)-malate + NAD(+) = oxaloacetate + NADH + H(+)</text>
        <dbReference type="Rhea" id="RHEA:21432"/>
        <dbReference type="ChEBI" id="CHEBI:15378"/>
        <dbReference type="ChEBI" id="CHEBI:15589"/>
        <dbReference type="ChEBI" id="CHEBI:16452"/>
        <dbReference type="ChEBI" id="CHEBI:57540"/>
        <dbReference type="ChEBI" id="CHEBI:57945"/>
        <dbReference type="EC" id="1.1.1.37"/>
    </reaction>
</comment>
<feature type="binding site" evidence="9">
    <location>
        <position position="82"/>
    </location>
    <ligand>
        <name>substrate</name>
    </ligand>
</feature>
<organism evidence="15 16">
    <name type="scientific">Mycena maculata</name>
    <dbReference type="NCBI Taxonomy" id="230809"/>
    <lineage>
        <taxon>Eukaryota</taxon>
        <taxon>Fungi</taxon>
        <taxon>Dikarya</taxon>
        <taxon>Basidiomycota</taxon>
        <taxon>Agaricomycotina</taxon>
        <taxon>Agaricomycetes</taxon>
        <taxon>Agaricomycetidae</taxon>
        <taxon>Agaricales</taxon>
        <taxon>Marasmiineae</taxon>
        <taxon>Mycenaceae</taxon>
        <taxon>Mycena</taxon>
    </lineage>
</organism>
<evidence type="ECO:0000256" key="2">
    <source>
        <dbReference type="ARBA" id="ARBA00011738"/>
    </source>
</evidence>
<dbReference type="SUPFAM" id="SSF56327">
    <property type="entry name" value="LDH C-terminal domain-like"/>
    <property type="match status" value="1"/>
</dbReference>
<dbReference type="Proteomes" id="UP001215280">
    <property type="component" value="Unassembled WGS sequence"/>
</dbReference>
<feature type="active site" description="Proton acceptor" evidence="8">
    <location>
        <position position="181"/>
    </location>
</feature>
<gene>
    <name evidence="15" type="ORF">DFH07DRAFT_895232</name>
</gene>
<evidence type="ECO:0000313" key="15">
    <source>
        <dbReference type="EMBL" id="KAJ7730376.1"/>
    </source>
</evidence>
<evidence type="ECO:0000256" key="9">
    <source>
        <dbReference type="PIRSR" id="PIRSR000102-2"/>
    </source>
</evidence>
<dbReference type="PROSITE" id="PS00068">
    <property type="entry name" value="MDH"/>
    <property type="match status" value="1"/>
</dbReference>
<accession>A0AAD7MST2</accession>
<evidence type="ECO:0000256" key="8">
    <source>
        <dbReference type="PIRSR" id="PIRSR000102-1"/>
    </source>
</evidence>
<dbReference type="PANTHER" id="PTHR11540:SF16">
    <property type="entry name" value="MALATE DEHYDROGENASE, MITOCHONDRIAL"/>
    <property type="match status" value="1"/>
</dbReference>
<evidence type="ECO:0000256" key="6">
    <source>
        <dbReference type="ARBA" id="ARBA00023027"/>
    </source>
</evidence>
<dbReference type="GO" id="GO:0030060">
    <property type="term" value="F:L-malate dehydrogenase (NAD+) activity"/>
    <property type="evidence" value="ECO:0007669"/>
    <property type="project" value="UniProtKB-EC"/>
</dbReference>
<dbReference type="InterPro" id="IPR001557">
    <property type="entry name" value="L-lactate/malate_DH"/>
</dbReference>
<comment type="subunit">
    <text evidence="2">Homodimer.</text>
</comment>
<evidence type="ECO:0000256" key="12">
    <source>
        <dbReference type="RuleBase" id="RU003405"/>
    </source>
</evidence>
<feature type="binding site" evidence="9">
    <location>
        <position position="88"/>
    </location>
    <ligand>
        <name>substrate</name>
    </ligand>
</feature>
<feature type="binding site" evidence="9">
    <location>
        <position position="120"/>
    </location>
    <ligand>
        <name>substrate</name>
    </ligand>
</feature>
<proteinExistence type="inferred from homology"/>
<reference evidence="15" key="1">
    <citation type="submission" date="2023-03" db="EMBL/GenBank/DDBJ databases">
        <title>Massive genome expansion in bonnet fungi (Mycena s.s.) driven by repeated elements and novel gene families across ecological guilds.</title>
        <authorList>
            <consortium name="Lawrence Berkeley National Laboratory"/>
            <person name="Harder C.B."/>
            <person name="Miyauchi S."/>
            <person name="Viragh M."/>
            <person name="Kuo A."/>
            <person name="Thoen E."/>
            <person name="Andreopoulos B."/>
            <person name="Lu D."/>
            <person name="Skrede I."/>
            <person name="Drula E."/>
            <person name="Henrissat B."/>
            <person name="Morin E."/>
            <person name="Kohler A."/>
            <person name="Barry K."/>
            <person name="LaButti K."/>
            <person name="Morin E."/>
            <person name="Salamov A."/>
            <person name="Lipzen A."/>
            <person name="Mereny Z."/>
            <person name="Hegedus B."/>
            <person name="Baldrian P."/>
            <person name="Stursova M."/>
            <person name="Weitz H."/>
            <person name="Taylor A."/>
            <person name="Grigoriev I.V."/>
            <person name="Nagy L.G."/>
            <person name="Martin F."/>
            <person name="Kauserud H."/>
        </authorList>
    </citation>
    <scope>NUCLEOTIDE SEQUENCE</scope>
    <source>
        <strain evidence="15">CBHHK188m</strain>
    </source>
</reference>
<dbReference type="PANTHER" id="PTHR11540">
    <property type="entry name" value="MALATE AND LACTATE DEHYDROGENASE"/>
    <property type="match status" value="1"/>
</dbReference>
<feature type="binding site" evidence="10">
    <location>
        <position position="240"/>
    </location>
    <ligand>
        <name>NAD(+)</name>
        <dbReference type="ChEBI" id="CHEBI:57540"/>
    </ligand>
</feature>
<comment type="caution">
    <text evidence="15">The sequence shown here is derived from an EMBL/GenBank/DDBJ whole genome shotgun (WGS) entry which is preliminary data.</text>
</comment>
<dbReference type="InterPro" id="IPR010097">
    <property type="entry name" value="Malate_DH_type1"/>
</dbReference>
<dbReference type="GO" id="GO:0005737">
    <property type="term" value="C:cytoplasm"/>
    <property type="evidence" value="ECO:0007669"/>
    <property type="project" value="TreeGrafter"/>
</dbReference>
<dbReference type="GO" id="GO:0006108">
    <property type="term" value="P:malate metabolic process"/>
    <property type="evidence" value="ECO:0007669"/>
    <property type="project" value="InterPro"/>
</dbReference>
<dbReference type="InterPro" id="IPR001236">
    <property type="entry name" value="Lactate/malate_DH_N"/>
</dbReference>
<dbReference type="CDD" id="cd01337">
    <property type="entry name" value="MDH_glyoxysomal_mitochondrial"/>
    <property type="match status" value="1"/>
</dbReference>
<dbReference type="GO" id="GO:0006099">
    <property type="term" value="P:tricarboxylic acid cycle"/>
    <property type="evidence" value="ECO:0007669"/>
    <property type="project" value="UniProtKB-KW"/>
</dbReference>
<dbReference type="Gene3D" id="3.40.50.720">
    <property type="entry name" value="NAD(P)-binding Rossmann-like Domain"/>
    <property type="match status" value="1"/>
</dbReference>
<dbReference type="EMBL" id="JARJLG010000191">
    <property type="protein sequence ID" value="KAJ7730376.1"/>
    <property type="molecule type" value="Genomic_DNA"/>
</dbReference>
<feature type="binding site" evidence="10">
    <location>
        <position position="34"/>
    </location>
    <ligand>
        <name>NAD(+)</name>
        <dbReference type="ChEBI" id="CHEBI:57540"/>
    </ligand>
</feature>
<sequence length="354" mass="36504">MVKAVVLGAAGGIGQPLSLLLKINPLITELGLYDIVNTPGVAADLSHIATPAKVAGYLPPDDGLKKVLTGAELVVIPAGVPRKPGMTRDQLFSINAGIVKSLATGIAEYAPKAFVLVISNPVNSTVPIVAEVFKKYEGVYDPKRIFGVTTLDVIRASTFVAESNGTPGASADVVVPVVGGHSGVTIVPLLSQSSPALETPSGETPDAFTSRVAALVKRIQFGGDEVVKAKDGAGSATLSMAYAGAEFASKLLRAINGEKGIVTPSFVALPDGGKALAEELKTLAVQANYNEELATLEYFSSNITLGPQGVDKIHPIGKVSDEEAKLVVAAVPELATNITTGVTYIAEAEKNPKL</sequence>
<dbReference type="SUPFAM" id="SSF51735">
    <property type="entry name" value="NAD(P)-binding Rossmann-fold domains"/>
    <property type="match status" value="1"/>
</dbReference>
<name>A0AAD7MST2_9AGAR</name>
<dbReference type="InterPro" id="IPR001252">
    <property type="entry name" value="Malate_DH_AS"/>
</dbReference>
<keyword evidence="5 11" id="KW-0560">Oxidoreductase</keyword>
<feature type="binding site" evidence="10">
    <location>
        <begin position="118"/>
        <end position="120"/>
    </location>
    <ligand>
        <name>NAD(+)</name>
        <dbReference type="ChEBI" id="CHEBI:57540"/>
    </ligand>
</feature>
<protein>
    <recommendedName>
        <fullName evidence="3 12">Malate dehydrogenase</fullName>
        <ecNumber evidence="3 12">1.1.1.37</ecNumber>
    </recommendedName>
</protein>
<dbReference type="Pfam" id="PF00056">
    <property type="entry name" value="Ldh_1_N"/>
    <property type="match status" value="1"/>
</dbReference>
<evidence type="ECO:0000256" key="7">
    <source>
        <dbReference type="ARBA" id="ARBA00048313"/>
    </source>
</evidence>
<keyword evidence="4 12" id="KW-0816">Tricarboxylic acid cycle</keyword>
<dbReference type="NCBIfam" id="TIGR01772">
    <property type="entry name" value="MDH_euk_gproteo"/>
    <property type="match status" value="1"/>
</dbReference>
<evidence type="ECO:0000256" key="4">
    <source>
        <dbReference type="ARBA" id="ARBA00022532"/>
    </source>
</evidence>
<dbReference type="FunFam" id="3.90.110.10:FF:000001">
    <property type="entry name" value="Malate dehydrogenase"/>
    <property type="match status" value="1"/>
</dbReference>
<comment type="similarity">
    <text evidence="1">Belongs to the LDH/MDH superfamily. MDH type 1 family.</text>
</comment>
<evidence type="ECO:0000259" key="14">
    <source>
        <dbReference type="Pfam" id="PF02866"/>
    </source>
</evidence>
<evidence type="ECO:0000256" key="5">
    <source>
        <dbReference type="ARBA" id="ARBA00023002"/>
    </source>
</evidence>
<dbReference type="InterPro" id="IPR036291">
    <property type="entry name" value="NAD(P)-bd_dom_sf"/>
</dbReference>
<keyword evidence="6 10" id="KW-0520">NAD</keyword>
<dbReference type="EC" id="1.1.1.37" evidence="3 12"/>
<evidence type="ECO:0000256" key="10">
    <source>
        <dbReference type="PIRSR" id="PIRSR000102-3"/>
    </source>
</evidence>
<dbReference type="Pfam" id="PF02866">
    <property type="entry name" value="Ldh_1_C"/>
    <property type="match status" value="1"/>
</dbReference>
<feature type="binding site" evidence="9">
    <location>
        <position position="155"/>
    </location>
    <ligand>
        <name>substrate</name>
    </ligand>
</feature>
<evidence type="ECO:0000256" key="11">
    <source>
        <dbReference type="RuleBase" id="RU003369"/>
    </source>
</evidence>
<dbReference type="InterPro" id="IPR015955">
    <property type="entry name" value="Lactate_DH/Glyco_Ohase_4_C"/>
</dbReference>
<feature type="binding site" evidence="10">
    <location>
        <begin position="8"/>
        <end position="14"/>
    </location>
    <ligand>
        <name>NAD(+)</name>
        <dbReference type="ChEBI" id="CHEBI:57540"/>
    </ligand>
</feature>
<evidence type="ECO:0000256" key="1">
    <source>
        <dbReference type="ARBA" id="ARBA00008824"/>
    </source>
</evidence>
<evidence type="ECO:0000256" key="3">
    <source>
        <dbReference type="ARBA" id="ARBA00012995"/>
    </source>
</evidence>